<protein>
    <submittedName>
        <fullName evidence="4">DNA-binding winged helix-turn-helix (WHTH) domain-containing protein</fullName>
    </submittedName>
</protein>
<dbReference type="GO" id="GO:0000160">
    <property type="term" value="P:phosphorelay signal transduction system"/>
    <property type="evidence" value="ECO:0007669"/>
    <property type="project" value="InterPro"/>
</dbReference>
<evidence type="ECO:0000313" key="4">
    <source>
        <dbReference type="EMBL" id="SDV46300.1"/>
    </source>
</evidence>
<dbReference type="GO" id="GO:0003677">
    <property type="term" value="F:DNA binding"/>
    <property type="evidence" value="ECO:0007669"/>
    <property type="project" value="UniProtKB-KW"/>
</dbReference>
<keyword evidence="5" id="KW-1185">Reference proteome</keyword>
<reference evidence="5" key="1">
    <citation type="submission" date="2016-09" db="EMBL/GenBank/DDBJ databases">
        <authorList>
            <person name="Varghese N."/>
            <person name="Submissions S."/>
        </authorList>
    </citation>
    <scope>NUCLEOTIDE SEQUENCE [LARGE SCALE GENOMIC DNA]</scope>
    <source>
        <strain evidence="5">JS23</strain>
    </source>
</reference>
<dbReference type="AlphaFoldDB" id="A0A1H2PJ39"/>
<evidence type="ECO:0000259" key="3">
    <source>
        <dbReference type="SMART" id="SM00862"/>
    </source>
</evidence>
<dbReference type="Pfam" id="PF00486">
    <property type="entry name" value="Trans_reg_C"/>
    <property type="match status" value="1"/>
</dbReference>
<accession>A0A1H2PJ39</accession>
<dbReference type="CDD" id="cd00383">
    <property type="entry name" value="trans_reg_C"/>
    <property type="match status" value="1"/>
</dbReference>
<dbReference type="Gene3D" id="1.10.10.10">
    <property type="entry name" value="Winged helix-like DNA-binding domain superfamily/Winged helix DNA-binding domain"/>
    <property type="match status" value="1"/>
</dbReference>
<feature type="compositionally biased region" description="Low complexity" evidence="2">
    <location>
        <begin position="150"/>
        <end position="165"/>
    </location>
</feature>
<feature type="region of interest" description="Disordered" evidence="2">
    <location>
        <begin position="138"/>
        <end position="177"/>
    </location>
</feature>
<evidence type="ECO:0000256" key="1">
    <source>
        <dbReference type="ARBA" id="ARBA00023125"/>
    </source>
</evidence>
<feature type="domain" description="OmpR/PhoB-type" evidence="3">
    <location>
        <begin position="42"/>
        <end position="116"/>
    </location>
</feature>
<evidence type="ECO:0000313" key="5">
    <source>
        <dbReference type="Proteomes" id="UP000243719"/>
    </source>
</evidence>
<keyword evidence="1 4" id="KW-0238">DNA-binding</keyword>
<dbReference type="GO" id="GO:0006355">
    <property type="term" value="P:regulation of DNA-templated transcription"/>
    <property type="evidence" value="ECO:0007669"/>
    <property type="project" value="InterPro"/>
</dbReference>
<dbReference type="RefSeq" id="WP_091903746.1">
    <property type="nucleotide sequence ID" value="NZ_FNLO01000001.1"/>
</dbReference>
<organism evidence="4 5">
    <name type="scientific">Chitinasiproducens palmae</name>
    <dbReference type="NCBI Taxonomy" id="1770053"/>
    <lineage>
        <taxon>Bacteria</taxon>
        <taxon>Pseudomonadati</taxon>
        <taxon>Pseudomonadota</taxon>
        <taxon>Betaproteobacteria</taxon>
        <taxon>Burkholderiales</taxon>
        <taxon>Burkholderiaceae</taxon>
        <taxon>Chitinasiproducens</taxon>
    </lineage>
</organism>
<dbReference type="EMBL" id="FNLO01000001">
    <property type="protein sequence ID" value="SDV46300.1"/>
    <property type="molecule type" value="Genomic_DNA"/>
</dbReference>
<dbReference type="Proteomes" id="UP000243719">
    <property type="component" value="Unassembled WGS sequence"/>
</dbReference>
<name>A0A1H2PJ39_9BURK</name>
<feature type="compositionally biased region" description="Basic and acidic residues" evidence="2">
    <location>
        <begin position="166"/>
        <end position="177"/>
    </location>
</feature>
<dbReference type="InterPro" id="IPR036388">
    <property type="entry name" value="WH-like_DNA-bd_sf"/>
</dbReference>
<dbReference type="InterPro" id="IPR001867">
    <property type="entry name" value="OmpR/PhoB-type_DNA-bd"/>
</dbReference>
<dbReference type="SMART" id="SM00862">
    <property type="entry name" value="Trans_reg_C"/>
    <property type="match status" value="1"/>
</dbReference>
<dbReference type="STRING" id="1770053.SAMN05216551_101237"/>
<dbReference type="SUPFAM" id="SSF46894">
    <property type="entry name" value="C-terminal effector domain of the bipartite response regulators"/>
    <property type="match status" value="1"/>
</dbReference>
<gene>
    <name evidence="4" type="ORF">SAMN05216551_101237</name>
</gene>
<sequence>MNTTASNPSRATVDDATQQLTHLLGDFLFKSDVPVLTHSKTGNTCFLTTKEFELLRALLTGPKRKHDIIDRIWTRRGVVVSDDSYYQLVRQLRKRLECAGFQREVIRTIPGFGLTIGVPIYALDSTGAPPAAAIDGVRGPVAPGDDPPTAEHAASGGARAAVPARAEARVDARPDVR</sequence>
<evidence type="ECO:0000256" key="2">
    <source>
        <dbReference type="SAM" id="MobiDB-lite"/>
    </source>
</evidence>
<proteinExistence type="predicted"/>
<dbReference type="InterPro" id="IPR016032">
    <property type="entry name" value="Sig_transdc_resp-reg_C-effctor"/>
</dbReference>
<dbReference type="OrthoDB" id="9029933at2"/>